<dbReference type="InterPro" id="IPR006685">
    <property type="entry name" value="MscS_channel_2nd"/>
</dbReference>
<evidence type="ECO:0000256" key="2">
    <source>
        <dbReference type="SAM" id="MobiDB-lite"/>
    </source>
</evidence>
<feature type="region of interest" description="Disordered" evidence="2">
    <location>
        <begin position="523"/>
        <end position="549"/>
    </location>
</feature>
<feature type="compositionally biased region" description="Low complexity" evidence="2">
    <location>
        <begin position="241"/>
        <end position="261"/>
    </location>
</feature>
<dbReference type="PANTHER" id="PTHR31323:SF1">
    <property type="entry name" value="MECHANOSENSITIVE ION CHANNEL PROTEIN"/>
    <property type="match status" value="1"/>
</dbReference>
<feature type="region of interest" description="Disordered" evidence="2">
    <location>
        <begin position="844"/>
        <end position="918"/>
    </location>
</feature>
<feature type="compositionally biased region" description="Basic and acidic residues" evidence="2">
    <location>
        <begin position="894"/>
        <end position="907"/>
    </location>
</feature>
<feature type="region of interest" description="Disordered" evidence="2">
    <location>
        <begin position="378"/>
        <end position="443"/>
    </location>
</feature>
<dbReference type="Pfam" id="PF00924">
    <property type="entry name" value="MS_channel_2nd"/>
    <property type="match status" value="1"/>
</dbReference>
<feature type="region of interest" description="Disordered" evidence="2">
    <location>
        <begin position="1"/>
        <end position="106"/>
    </location>
</feature>
<gene>
    <name evidence="5" type="ORF">ACHAWU_006407</name>
</gene>
<feature type="compositionally biased region" description="Polar residues" evidence="2">
    <location>
        <begin position="91"/>
        <end position="104"/>
    </location>
</feature>
<feature type="compositionally biased region" description="Polar residues" evidence="2">
    <location>
        <begin position="23"/>
        <end position="35"/>
    </location>
</feature>
<feature type="compositionally biased region" description="Gly residues" evidence="2">
    <location>
        <begin position="317"/>
        <end position="327"/>
    </location>
</feature>
<keyword evidence="6" id="KW-1185">Reference proteome</keyword>
<keyword evidence="3" id="KW-0812">Transmembrane</keyword>
<name>A0ABD3M3Z8_9STRA</name>
<dbReference type="PANTHER" id="PTHR31323">
    <property type="entry name" value="MECHANOSENSITIVE ION CHANNEL PROTEIN MSY2"/>
    <property type="match status" value="1"/>
</dbReference>
<proteinExistence type="predicted"/>
<sequence length="1370" mass="152102">MAAEGGSSTASSPPPPPAQPSSNDMPSLSPNTSSADDALTLKASTTGTSSTSPTRPPPSGSLSNTSPISLPQRRDRRDIIYKRSSSERNRSNTFESNPSSTSTDGRIAEFSFRTRRVSGNNWDRGFKSNVMVDNDDHPSIPTATNTDMNLLLASLEKEAEVVEDEAEATLLEVLERRHVTFANADIVPPSRKYHHHRTTSQNAPTLLPNEDDAFPENNSSAFPRPRALTNDGPQIITRPTLGSRSISLGRSRQQTSSLQSLPPIDGNGGSFDADEFVNAIPNLTTDHEHHAASPPKQSSRGNRHRRVKSAVPTGFHFRGGGTSGGGAVPTTPGERAKFVALSMKANKVVDNFDESNIRSMSDNDFPDLMGIMEAQRQNNNECPSSGSQRRSGGGGTRSHKSDDEEVGRRSGGGSRYSSGPLSAENEPRRGINSNNQKWGKHRPFSGISSSPFFSNYGFMSNVDQLFRVVENVQELCKIPENEEADDVAAAKSDVLDEENAKFLSRLASYPVVPPVSVEAADNAAADEQTPLVEPSSGPQQVKSKPSPRGGLTSFASYTQAITPGSRFHTFCVWWNELCKQLKMLAVAFDGAYVKERLWNSLQNDVSMFIIPLLSISAFFYYQLNNPILPIFSTDASISWWILFVIRHYVTLLMAFVAEYLLVDVSAMRCLLSVQLIGPLATLYTINAKGWPFILTTWALLNYLLIFKGRGNDPSSMFFDHWLYFTDIEMFTAENPSGGVVESEKYEEILLAMLIVGVSTSLKRTVLALYLGKRVYNHYRPKMEKIMESMILLTEVADLGNAIVDYELHQVDHPSHERNDSRMLSNTSMLQDNIKASTMIDIVNRQGSKTSFPDLDAENEENEREKITSDSPLTLSSTPWNRLRTGSNSSDDTDTMEKVPDQEPRDQTSDIAQIDDENESNRIDTGEYLFTQDEPPIAVVQDPLRGVLRDDSSTARIKSLLDEWEEPVNKADKMADPTIHEILQFRKALTFLDDNYPFGSSFGPAFSRDSCIKSAKSLYKRLLELSPGSSTLNFDIIGGLAYNIDGTFDDKKAKCLVKLFRPDKYDDVSLLNFVQSCDGVYKRIRYLRASVGNSTLIDSVLENIFNGIFGFVLALIIMSVLDLNPWTLLISLSTVLVSFAFALGPSAAKLIEGMIMIAVRRPFDLGDRISIVDYNVAPENSDDPGYRDTWIVEDCNLFTTTLRLCRTNELSTVNNGAISNTRIVNHARSLKALVNIQLPMTIKATHEQIQIVKSALVQYIRDKPRVWSSLIDFRISKVDSANELVVYSAKIQHVKSWQNQQLVLHARGELEYFCNEILFKLGIDFLPSYVVGNQCPMQSNLMVPDSLYSRRPPKNDQSSSNQFLVRKESSA</sequence>
<feature type="transmembrane region" description="Helical" evidence="3">
    <location>
        <begin position="1126"/>
        <end position="1150"/>
    </location>
</feature>
<feature type="transmembrane region" description="Helical" evidence="3">
    <location>
        <begin position="635"/>
        <end position="659"/>
    </location>
</feature>
<feature type="compositionally biased region" description="Basic and acidic residues" evidence="2">
    <location>
        <begin position="72"/>
        <end position="90"/>
    </location>
</feature>
<keyword evidence="3" id="KW-0472">Membrane</keyword>
<evidence type="ECO:0000313" key="6">
    <source>
        <dbReference type="Proteomes" id="UP001530293"/>
    </source>
</evidence>
<keyword evidence="3" id="KW-1133">Transmembrane helix</keyword>
<feature type="transmembrane region" description="Helical" evidence="3">
    <location>
        <begin position="690"/>
        <end position="706"/>
    </location>
</feature>
<evidence type="ECO:0000313" key="5">
    <source>
        <dbReference type="EMBL" id="KAL3758765.1"/>
    </source>
</evidence>
<dbReference type="EMBL" id="JALLBG020000223">
    <property type="protein sequence ID" value="KAL3758765.1"/>
    <property type="molecule type" value="Genomic_DNA"/>
</dbReference>
<accession>A0ABD3M3Z8</accession>
<feature type="region of interest" description="Disordered" evidence="2">
    <location>
        <begin position="190"/>
        <end position="273"/>
    </location>
</feature>
<feature type="transmembrane region" description="Helical" evidence="3">
    <location>
        <begin position="605"/>
        <end position="623"/>
    </location>
</feature>
<feature type="domain" description="Mechanosensitive ion channel MscS" evidence="4">
    <location>
        <begin position="1149"/>
        <end position="1226"/>
    </location>
</feature>
<comment type="caution">
    <text evidence="5">The sequence shown here is derived from an EMBL/GenBank/DDBJ whole genome shotgun (WGS) entry which is preliminary data.</text>
</comment>
<keyword evidence="1" id="KW-0175">Coiled coil</keyword>
<evidence type="ECO:0000256" key="1">
    <source>
        <dbReference type="SAM" id="Coils"/>
    </source>
</evidence>
<feature type="compositionally biased region" description="Low complexity" evidence="2">
    <location>
        <begin position="868"/>
        <end position="878"/>
    </location>
</feature>
<evidence type="ECO:0000256" key="3">
    <source>
        <dbReference type="SAM" id="Phobius"/>
    </source>
</evidence>
<evidence type="ECO:0000259" key="4">
    <source>
        <dbReference type="Pfam" id="PF00924"/>
    </source>
</evidence>
<feature type="compositionally biased region" description="Low complexity" evidence="2">
    <location>
        <begin position="44"/>
        <end position="53"/>
    </location>
</feature>
<organism evidence="5 6">
    <name type="scientific">Discostella pseudostelligera</name>
    <dbReference type="NCBI Taxonomy" id="259834"/>
    <lineage>
        <taxon>Eukaryota</taxon>
        <taxon>Sar</taxon>
        <taxon>Stramenopiles</taxon>
        <taxon>Ochrophyta</taxon>
        <taxon>Bacillariophyta</taxon>
        <taxon>Coscinodiscophyceae</taxon>
        <taxon>Thalassiosirophycidae</taxon>
        <taxon>Stephanodiscales</taxon>
        <taxon>Stephanodiscaceae</taxon>
        <taxon>Discostella</taxon>
    </lineage>
</organism>
<feature type="compositionally biased region" description="Basic and acidic residues" evidence="2">
    <location>
        <begin position="399"/>
        <end position="408"/>
    </location>
</feature>
<dbReference type="Proteomes" id="UP001530293">
    <property type="component" value="Unassembled WGS sequence"/>
</dbReference>
<feature type="coiled-coil region" evidence="1">
    <location>
        <begin position="145"/>
        <end position="172"/>
    </location>
</feature>
<feature type="region of interest" description="Disordered" evidence="2">
    <location>
        <begin position="285"/>
        <end position="331"/>
    </location>
</feature>
<feature type="transmembrane region" description="Helical" evidence="3">
    <location>
        <begin position="1103"/>
        <end position="1120"/>
    </location>
</feature>
<reference evidence="5 6" key="1">
    <citation type="submission" date="2024-10" db="EMBL/GenBank/DDBJ databases">
        <title>Updated reference genomes for cyclostephanoid diatoms.</title>
        <authorList>
            <person name="Roberts W.R."/>
            <person name="Alverson A.J."/>
        </authorList>
    </citation>
    <scope>NUCLEOTIDE SEQUENCE [LARGE SCALE GENOMIC DNA]</scope>
    <source>
        <strain evidence="5 6">AJA232-27</strain>
    </source>
</reference>
<protein>
    <recommendedName>
        <fullName evidence="4">Mechanosensitive ion channel MscS domain-containing protein</fullName>
    </recommendedName>
</protein>
<feature type="region of interest" description="Disordered" evidence="2">
    <location>
        <begin position="1347"/>
        <end position="1370"/>
    </location>
</feature>